<proteinExistence type="predicted"/>
<evidence type="ECO:0000313" key="1">
    <source>
        <dbReference type="EMBL" id="JAH65460.1"/>
    </source>
</evidence>
<dbReference type="AlphaFoldDB" id="A0A0E9UJL8"/>
<protein>
    <submittedName>
        <fullName evidence="1">Uncharacterized protein</fullName>
    </submittedName>
</protein>
<name>A0A0E9UJL8_ANGAN</name>
<dbReference type="EMBL" id="GBXM01043117">
    <property type="protein sequence ID" value="JAH65460.1"/>
    <property type="molecule type" value="Transcribed_RNA"/>
</dbReference>
<sequence>MGANKSFSPQFSVWNWEFRVLGFIPPQNAKGYITLYRTVRIWFKMILLLYCS</sequence>
<reference evidence="1" key="2">
    <citation type="journal article" date="2015" name="Fish Shellfish Immunol.">
        <title>Early steps in the European eel (Anguilla anguilla)-Vibrio vulnificus interaction in the gills: Role of the RtxA13 toxin.</title>
        <authorList>
            <person name="Callol A."/>
            <person name="Pajuelo D."/>
            <person name="Ebbesson L."/>
            <person name="Teles M."/>
            <person name="MacKenzie S."/>
            <person name="Amaro C."/>
        </authorList>
    </citation>
    <scope>NUCLEOTIDE SEQUENCE</scope>
</reference>
<reference evidence="1" key="1">
    <citation type="submission" date="2014-11" db="EMBL/GenBank/DDBJ databases">
        <authorList>
            <person name="Amaro Gonzalez C."/>
        </authorList>
    </citation>
    <scope>NUCLEOTIDE SEQUENCE</scope>
</reference>
<accession>A0A0E9UJL8</accession>
<organism evidence="1">
    <name type="scientific">Anguilla anguilla</name>
    <name type="common">European freshwater eel</name>
    <name type="synonym">Muraena anguilla</name>
    <dbReference type="NCBI Taxonomy" id="7936"/>
    <lineage>
        <taxon>Eukaryota</taxon>
        <taxon>Metazoa</taxon>
        <taxon>Chordata</taxon>
        <taxon>Craniata</taxon>
        <taxon>Vertebrata</taxon>
        <taxon>Euteleostomi</taxon>
        <taxon>Actinopterygii</taxon>
        <taxon>Neopterygii</taxon>
        <taxon>Teleostei</taxon>
        <taxon>Anguilliformes</taxon>
        <taxon>Anguillidae</taxon>
        <taxon>Anguilla</taxon>
    </lineage>
</organism>